<evidence type="ECO:0000256" key="7">
    <source>
        <dbReference type="ARBA" id="ARBA00022516"/>
    </source>
</evidence>
<name>A0A1S6IQS6_9LACT</name>
<keyword evidence="10 18" id="KW-1133">Transmembrane helix</keyword>
<keyword evidence="20" id="KW-1185">Reference proteome</keyword>
<organism evidence="19 20">
    <name type="scientific">Jeotgalibaca dankookensis</name>
    <dbReference type="NCBI Taxonomy" id="708126"/>
    <lineage>
        <taxon>Bacteria</taxon>
        <taxon>Bacillati</taxon>
        <taxon>Bacillota</taxon>
        <taxon>Bacilli</taxon>
        <taxon>Lactobacillales</taxon>
        <taxon>Carnobacteriaceae</taxon>
        <taxon>Jeotgalibaca</taxon>
    </lineage>
</organism>
<keyword evidence="12 18" id="KW-0472">Membrane</keyword>
<dbReference type="GO" id="GO:0016020">
    <property type="term" value="C:membrane"/>
    <property type="evidence" value="ECO:0007669"/>
    <property type="project" value="UniProtKB-SubCell"/>
</dbReference>
<keyword evidence="8 17" id="KW-0808">Transferase</keyword>
<keyword evidence="13" id="KW-0594">Phospholipid biosynthesis</keyword>
<reference evidence="19 20" key="1">
    <citation type="journal article" date="2014" name="Int. J. Syst. Evol. Microbiol.">
        <title>Jeotgalibaca dankookensis gen. nov., sp. nov., a member of the family Carnobacteriaceae, isolated from seujeot (Korean traditional food).</title>
        <authorList>
            <person name="Lee D.G."/>
            <person name="Trujillo M.E."/>
            <person name="Kang H."/>
            <person name="Ahn T.Y."/>
        </authorList>
    </citation>
    <scope>NUCLEOTIDE SEQUENCE [LARGE SCALE GENOMIC DNA]</scope>
    <source>
        <strain evidence="19 20">EX-07</strain>
    </source>
</reference>
<dbReference type="InterPro" id="IPR004570">
    <property type="entry name" value="Phosphatidylglycerol_P_synth"/>
</dbReference>
<dbReference type="Proteomes" id="UP000188993">
    <property type="component" value="Chromosome"/>
</dbReference>
<dbReference type="InterPro" id="IPR000462">
    <property type="entry name" value="CDP-OH_P_trans"/>
</dbReference>
<evidence type="ECO:0000256" key="17">
    <source>
        <dbReference type="RuleBase" id="RU003750"/>
    </source>
</evidence>
<feature type="transmembrane region" description="Helical" evidence="18">
    <location>
        <begin position="146"/>
        <end position="165"/>
    </location>
</feature>
<evidence type="ECO:0000256" key="9">
    <source>
        <dbReference type="ARBA" id="ARBA00022692"/>
    </source>
</evidence>
<keyword evidence="9 18" id="KW-0812">Transmembrane</keyword>
<evidence type="ECO:0000256" key="2">
    <source>
        <dbReference type="ARBA" id="ARBA00004141"/>
    </source>
</evidence>
<keyword evidence="7" id="KW-0444">Lipid biosynthesis</keyword>
<evidence type="ECO:0000256" key="15">
    <source>
        <dbReference type="ARBA" id="ARBA00048586"/>
    </source>
</evidence>
<dbReference type="Pfam" id="PF01066">
    <property type="entry name" value="CDP-OH_P_transf"/>
    <property type="match status" value="1"/>
</dbReference>
<evidence type="ECO:0000256" key="13">
    <source>
        <dbReference type="ARBA" id="ARBA00023209"/>
    </source>
</evidence>
<dbReference type="NCBIfam" id="TIGR00560">
    <property type="entry name" value="pgsA"/>
    <property type="match status" value="1"/>
</dbReference>
<evidence type="ECO:0000256" key="18">
    <source>
        <dbReference type="SAM" id="Phobius"/>
    </source>
</evidence>
<evidence type="ECO:0000313" key="19">
    <source>
        <dbReference type="EMBL" id="AQS53879.1"/>
    </source>
</evidence>
<evidence type="ECO:0000256" key="5">
    <source>
        <dbReference type="ARBA" id="ARBA00013170"/>
    </source>
</evidence>
<dbReference type="Gene3D" id="1.20.120.1760">
    <property type="match status" value="1"/>
</dbReference>
<evidence type="ECO:0000256" key="16">
    <source>
        <dbReference type="NCBIfam" id="TIGR00560"/>
    </source>
</evidence>
<evidence type="ECO:0000256" key="14">
    <source>
        <dbReference type="ARBA" id="ARBA00023264"/>
    </source>
</evidence>
<proteinExistence type="inferred from homology"/>
<keyword evidence="11" id="KW-0443">Lipid metabolism</keyword>
<dbReference type="RefSeq" id="WP_062470940.1">
    <property type="nucleotide sequence ID" value="NZ_BBYN01000023.1"/>
</dbReference>
<evidence type="ECO:0000256" key="1">
    <source>
        <dbReference type="ARBA" id="ARBA00003973"/>
    </source>
</evidence>
<evidence type="ECO:0000256" key="6">
    <source>
        <dbReference type="ARBA" id="ARBA00014944"/>
    </source>
</evidence>
<accession>A0A1S6IQS6</accession>
<dbReference type="PANTHER" id="PTHR14269">
    <property type="entry name" value="CDP-DIACYLGLYCEROL--GLYCEROL-3-PHOSPHATE 3-PHOSPHATIDYLTRANSFERASE-RELATED"/>
    <property type="match status" value="1"/>
</dbReference>
<dbReference type="AlphaFoldDB" id="A0A1S6IQS6"/>
<dbReference type="GO" id="GO:0006655">
    <property type="term" value="P:phosphatidylglycerol biosynthetic process"/>
    <property type="evidence" value="ECO:0007669"/>
    <property type="project" value="UniProtKB-UniPathway"/>
</dbReference>
<dbReference type="InterPro" id="IPR050324">
    <property type="entry name" value="CDP-alcohol_PTase-I"/>
</dbReference>
<protein>
    <recommendedName>
        <fullName evidence="6 16">CDP-diacylglycerol--glycerol-3-phosphate 3-phosphatidyltransferase</fullName>
        <ecNumber evidence="5 16">2.7.8.5</ecNumber>
    </recommendedName>
</protein>
<evidence type="ECO:0000256" key="10">
    <source>
        <dbReference type="ARBA" id="ARBA00022989"/>
    </source>
</evidence>
<dbReference type="PANTHER" id="PTHR14269:SF62">
    <property type="entry name" value="CDP-DIACYLGLYCEROL--GLYCEROL-3-PHOSPHATE 3-PHOSPHATIDYLTRANSFERASE 1, CHLOROPLASTIC"/>
    <property type="match status" value="1"/>
</dbReference>
<gene>
    <name evidence="19" type="primary">pgsA2</name>
    <name evidence="19" type="ORF">BW727_101512</name>
</gene>
<comment type="subcellular location">
    <subcellularLocation>
        <location evidence="2">Membrane</location>
        <topology evidence="2">Multi-pass membrane protein</topology>
    </subcellularLocation>
</comment>
<dbReference type="EMBL" id="CP019728">
    <property type="protein sequence ID" value="AQS53879.1"/>
    <property type="molecule type" value="Genomic_DNA"/>
</dbReference>
<dbReference type="InterPro" id="IPR043130">
    <property type="entry name" value="CDP-OH_PTrfase_TM_dom"/>
</dbReference>
<evidence type="ECO:0000256" key="12">
    <source>
        <dbReference type="ARBA" id="ARBA00023136"/>
    </source>
</evidence>
<comment type="similarity">
    <text evidence="4 17">Belongs to the CDP-alcohol phosphatidyltransferase class-I family.</text>
</comment>
<evidence type="ECO:0000256" key="8">
    <source>
        <dbReference type="ARBA" id="ARBA00022679"/>
    </source>
</evidence>
<feature type="transmembrane region" description="Helical" evidence="18">
    <location>
        <begin position="122"/>
        <end position="140"/>
    </location>
</feature>
<evidence type="ECO:0000256" key="4">
    <source>
        <dbReference type="ARBA" id="ARBA00010441"/>
    </source>
</evidence>
<evidence type="ECO:0000256" key="11">
    <source>
        <dbReference type="ARBA" id="ARBA00023098"/>
    </source>
</evidence>
<comment type="catalytic activity">
    <reaction evidence="15">
        <text>a CDP-1,2-diacyl-sn-glycerol + sn-glycerol 3-phosphate = a 1,2-diacyl-sn-glycero-3-phospho-(1'-sn-glycero-3'-phosphate) + CMP + H(+)</text>
        <dbReference type="Rhea" id="RHEA:12593"/>
        <dbReference type="ChEBI" id="CHEBI:15378"/>
        <dbReference type="ChEBI" id="CHEBI:57597"/>
        <dbReference type="ChEBI" id="CHEBI:58332"/>
        <dbReference type="ChEBI" id="CHEBI:60110"/>
        <dbReference type="ChEBI" id="CHEBI:60377"/>
        <dbReference type="EC" id="2.7.8.5"/>
    </reaction>
</comment>
<comment type="pathway">
    <text evidence="3">Phospholipid metabolism; phosphatidylglycerol biosynthesis; phosphatidylglycerol from CDP-diacylglycerol: step 1/2.</text>
</comment>
<dbReference type="OrthoDB" id="9796672at2"/>
<dbReference type="GO" id="GO:0008444">
    <property type="term" value="F:CDP-diacylglycerol-glycerol-3-phosphate 3-phosphatidyltransferase activity"/>
    <property type="evidence" value="ECO:0007669"/>
    <property type="project" value="UniProtKB-UniRule"/>
</dbReference>
<dbReference type="KEGG" id="jda:BW727_101512"/>
<dbReference type="PIRSF" id="PIRSF000847">
    <property type="entry name" value="Phos_ph_gly_syn"/>
    <property type="match status" value="1"/>
</dbReference>
<evidence type="ECO:0000313" key="20">
    <source>
        <dbReference type="Proteomes" id="UP000188993"/>
    </source>
</evidence>
<dbReference type="PROSITE" id="PS00379">
    <property type="entry name" value="CDP_ALCOHOL_P_TRANSF"/>
    <property type="match status" value="1"/>
</dbReference>
<dbReference type="UniPathway" id="UPA00084">
    <property type="reaction ID" value="UER00503"/>
</dbReference>
<comment type="function">
    <text evidence="1">This protein catalyzes the committed step to the synthesis of the acidic phospholipids.</text>
</comment>
<dbReference type="InterPro" id="IPR048254">
    <property type="entry name" value="CDP_ALCOHOL_P_TRANSF_CS"/>
</dbReference>
<sequence length="175" mass="20223">MKQLPNMLTLLRLVMIPVYLLTFYSENSYAHMVALIIFILASLTDVLDGYLARKFDTVSKFGKLADPFADKLMQLSVLYTLVDAGYIAKWFFWIILTKETLQILLGFFMLRLKPPIIIAANKYGKATTVLVFLTIILAFFRVPGIYFLQIFVAIMALITFFQYIIKFITNYRITT</sequence>
<evidence type="ECO:0000256" key="3">
    <source>
        <dbReference type="ARBA" id="ARBA00005042"/>
    </source>
</evidence>
<keyword evidence="14" id="KW-1208">Phospholipid metabolism</keyword>
<dbReference type="EC" id="2.7.8.5" evidence="5 16"/>
<dbReference type="STRING" id="708126.BW727_101512"/>